<reference evidence="11 12" key="1">
    <citation type="journal article" date="2017" name="Gigascience">
        <title>Genome sequence of the small brown planthopper, Laodelphax striatellus.</title>
        <authorList>
            <person name="Zhu J."/>
            <person name="Jiang F."/>
            <person name="Wang X."/>
            <person name="Yang P."/>
            <person name="Bao Y."/>
            <person name="Zhao W."/>
            <person name="Wang W."/>
            <person name="Lu H."/>
            <person name="Wang Q."/>
            <person name="Cui N."/>
            <person name="Li J."/>
            <person name="Chen X."/>
            <person name="Luo L."/>
            <person name="Yu J."/>
            <person name="Kang L."/>
            <person name="Cui F."/>
        </authorList>
    </citation>
    <scope>NUCLEOTIDE SEQUENCE [LARGE SCALE GENOMIC DNA]</scope>
    <source>
        <strain evidence="11">Lst14</strain>
    </source>
</reference>
<evidence type="ECO:0000313" key="11">
    <source>
        <dbReference type="EMBL" id="RZF46864.1"/>
    </source>
</evidence>
<dbReference type="FunFam" id="1.10.10.10:FF:000047">
    <property type="entry name" value="Transcription factor"/>
    <property type="match status" value="1"/>
</dbReference>
<keyword evidence="3 7" id="KW-0805">Transcription regulation</keyword>
<feature type="region of interest" description="Disordered" evidence="8">
    <location>
        <begin position="373"/>
        <end position="410"/>
    </location>
</feature>
<comment type="caution">
    <text evidence="11">The sequence shown here is derived from an EMBL/GenBank/DDBJ whole genome shotgun (WGS) entry which is preliminary data.</text>
</comment>
<protein>
    <recommendedName>
        <fullName evidence="13">Transcription factor</fullName>
    </recommendedName>
</protein>
<feature type="compositionally biased region" description="Acidic residues" evidence="8">
    <location>
        <begin position="397"/>
        <end position="410"/>
    </location>
</feature>
<dbReference type="PANTHER" id="PTHR12548">
    <property type="entry name" value="TRANSCRIPTION FACTOR DP"/>
    <property type="match status" value="1"/>
</dbReference>
<dbReference type="InterPro" id="IPR036388">
    <property type="entry name" value="WH-like_DNA-bd_sf"/>
</dbReference>
<dbReference type="AlphaFoldDB" id="A0A482XMF3"/>
<dbReference type="Gene3D" id="1.20.140.80">
    <property type="entry name" value="Transcription factor DP"/>
    <property type="match status" value="1"/>
</dbReference>
<feature type="domain" description="E2F/DP family winged-helix DNA-binding" evidence="10">
    <location>
        <begin position="140"/>
        <end position="220"/>
    </location>
</feature>
<evidence type="ECO:0000256" key="7">
    <source>
        <dbReference type="RuleBase" id="RU003796"/>
    </source>
</evidence>
<comment type="subcellular location">
    <subcellularLocation>
        <location evidence="1 7">Nucleus</location>
    </subcellularLocation>
</comment>
<evidence type="ECO:0008006" key="13">
    <source>
        <dbReference type="Google" id="ProtNLM"/>
    </source>
</evidence>
<dbReference type="GO" id="GO:0000981">
    <property type="term" value="F:DNA-binding transcription factor activity, RNA polymerase II-specific"/>
    <property type="evidence" value="ECO:0007669"/>
    <property type="project" value="TreeGrafter"/>
</dbReference>
<dbReference type="SMART" id="SM01138">
    <property type="entry name" value="DP"/>
    <property type="match status" value="1"/>
</dbReference>
<evidence type="ECO:0000256" key="4">
    <source>
        <dbReference type="ARBA" id="ARBA00023125"/>
    </source>
</evidence>
<dbReference type="EMBL" id="QKKF02005541">
    <property type="protein sequence ID" value="RZF46864.1"/>
    <property type="molecule type" value="Genomic_DNA"/>
</dbReference>
<dbReference type="Proteomes" id="UP000291343">
    <property type="component" value="Unassembled WGS sequence"/>
</dbReference>
<evidence type="ECO:0000259" key="9">
    <source>
        <dbReference type="SMART" id="SM01138"/>
    </source>
</evidence>
<dbReference type="OrthoDB" id="552115at2759"/>
<feature type="compositionally biased region" description="Polar residues" evidence="8">
    <location>
        <begin position="373"/>
        <end position="394"/>
    </location>
</feature>
<dbReference type="GO" id="GO:0005667">
    <property type="term" value="C:transcription regulator complex"/>
    <property type="evidence" value="ECO:0007669"/>
    <property type="project" value="InterPro"/>
</dbReference>
<gene>
    <name evidence="11" type="ORF">LSTR_LSTR008245</name>
</gene>
<keyword evidence="12" id="KW-1185">Reference proteome</keyword>
<proteinExistence type="inferred from homology"/>
<dbReference type="InterPro" id="IPR015648">
    <property type="entry name" value="Transcrpt_fac_DP"/>
</dbReference>
<dbReference type="SUPFAM" id="SSF46785">
    <property type="entry name" value="Winged helix' DNA-binding domain"/>
    <property type="match status" value="1"/>
</dbReference>
<evidence type="ECO:0000256" key="8">
    <source>
        <dbReference type="SAM" id="MobiDB-lite"/>
    </source>
</evidence>
<dbReference type="InterPro" id="IPR037241">
    <property type="entry name" value="E2F-DP_heterodim"/>
</dbReference>
<dbReference type="FunCoup" id="A0A482XMF3">
    <property type="interactions" value="1297"/>
</dbReference>
<sequence>MTQQGGLVNFWIHDSNGNPQVIKVQTQGKTVAVANAKSPANSPLMRAIIKSTNDSNQQQVLSGNTLQCLRTVSIQPTKPASKTQLVTIPIQTPSGMKVIQNTNQQKGNYISPILDHSGSRKRQEVENLLTPEFKRRRTEKGGKGLRHFSMKVCEKVKKKGTTSYNEVADELVEEFTNPHIMTSHEQYDQKNIRRRVYDALNVLMAMNIISKEKKEIKWLGLPTNSVQECRNLLREKKQISERIKSKMQRLHDLLLQQITFKRLVERNTENEKLNGMPTLNSAIQLPFIIVNTSRKTIIDCSISDDKTEYQFVFTDHFQIHDDMEVLKRLVLVMELAKREEPFEVDLDEDEANCLIGLSAGGAGLIAEEVSLQPSDVSGQISPSDVLSPSAPSTHDYSDEESDLSSDVDVN</sequence>
<keyword evidence="5 7" id="KW-0804">Transcription</keyword>
<dbReference type="SMR" id="A0A482XMF3"/>
<dbReference type="GO" id="GO:0005634">
    <property type="term" value="C:nucleus"/>
    <property type="evidence" value="ECO:0007669"/>
    <property type="project" value="UniProtKB-SubCell"/>
</dbReference>
<keyword evidence="4 7" id="KW-0238">DNA-binding</keyword>
<dbReference type="InParanoid" id="A0A482XMF3"/>
<feature type="domain" description="Transcription factor DP C-terminal" evidence="9">
    <location>
        <begin position="227"/>
        <end position="340"/>
    </location>
</feature>
<dbReference type="InterPro" id="IPR014889">
    <property type="entry name" value="Transc_factor_DP_C"/>
</dbReference>
<dbReference type="SUPFAM" id="SSF144074">
    <property type="entry name" value="E2F-DP heterodimerization region"/>
    <property type="match status" value="1"/>
</dbReference>
<evidence type="ECO:0000256" key="3">
    <source>
        <dbReference type="ARBA" id="ARBA00023015"/>
    </source>
</evidence>
<dbReference type="Pfam" id="PF02319">
    <property type="entry name" value="WHD_E2F_TDP"/>
    <property type="match status" value="1"/>
</dbReference>
<dbReference type="InterPro" id="IPR003316">
    <property type="entry name" value="E2F_WHTH_DNA-bd_dom"/>
</dbReference>
<dbReference type="InterPro" id="IPR038168">
    <property type="entry name" value="TF_DP_C_sf"/>
</dbReference>
<evidence type="ECO:0000313" key="12">
    <source>
        <dbReference type="Proteomes" id="UP000291343"/>
    </source>
</evidence>
<dbReference type="CDD" id="cd14458">
    <property type="entry name" value="DP_DD"/>
    <property type="match status" value="1"/>
</dbReference>
<evidence type="ECO:0000256" key="1">
    <source>
        <dbReference type="ARBA" id="ARBA00004123"/>
    </source>
</evidence>
<comment type="similarity">
    <text evidence="2 7">Belongs to the E2F/DP family.</text>
</comment>
<evidence type="ECO:0000259" key="10">
    <source>
        <dbReference type="SMART" id="SM01372"/>
    </source>
</evidence>
<keyword evidence="6 7" id="KW-0539">Nucleus</keyword>
<dbReference type="GO" id="GO:0051726">
    <property type="term" value="P:regulation of cell cycle"/>
    <property type="evidence" value="ECO:0007669"/>
    <property type="project" value="InterPro"/>
</dbReference>
<evidence type="ECO:0000256" key="5">
    <source>
        <dbReference type="ARBA" id="ARBA00023163"/>
    </source>
</evidence>
<evidence type="ECO:0000256" key="2">
    <source>
        <dbReference type="ARBA" id="ARBA00010940"/>
    </source>
</evidence>
<organism evidence="11 12">
    <name type="scientific">Laodelphax striatellus</name>
    <name type="common">Small brown planthopper</name>
    <name type="synonym">Delphax striatella</name>
    <dbReference type="NCBI Taxonomy" id="195883"/>
    <lineage>
        <taxon>Eukaryota</taxon>
        <taxon>Metazoa</taxon>
        <taxon>Ecdysozoa</taxon>
        <taxon>Arthropoda</taxon>
        <taxon>Hexapoda</taxon>
        <taxon>Insecta</taxon>
        <taxon>Pterygota</taxon>
        <taxon>Neoptera</taxon>
        <taxon>Paraneoptera</taxon>
        <taxon>Hemiptera</taxon>
        <taxon>Auchenorrhyncha</taxon>
        <taxon>Fulgoroidea</taxon>
        <taxon>Delphacidae</taxon>
        <taxon>Criomorphinae</taxon>
        <taxon>Laodelphax</taxon>
    </lineage>
</organism>
<dbReference type="Gene3D" id="1.10.10.10">
    <property type="entry name" value="Winged helix-like DNA-binding domain superfamily/Winged helix DNA-binding domain"/>
    <property type="match status" value="1"/>
</dbReference>
<dbReference type="GO" id="GO:0000977">
    <property type="term" value="F:RNA polymerase II transcription regulatory region sequence-specific DNA binding"/>
    <property type="evidence" value="ECO:0007669"/>
    <property type="project" value="TreeGrafter"/>
</dbReference>
<name>A0A482XMF3_LAOST</name>
<dbReference type="PANTHER" id="PTHR12548:SF9">
    <property type="entry name" value="TRANSCRIPTION FACTOR DP"/>
    <property type="match status" value="1"/>
</dbReference>
<dbReference type="STRING" id="195883.A0A482XMF3"/>
<accession>A0A482XMF3</accession>
<dbReference type="InterPro" id="IPR036390">
    <property type="entry name" value="WH_DNA-bd_sf"/>
</dbReference>
<dbReference type="SMART" id="SM01372">
    <property type="entry name" value="E2F_TDP"/>
    <property type="match status" value="1"/>
</dbReference>
<dbReference type="Pfam" id="PF08781">
    <property type="entry name" value="DP"/>
    <property type="match status" value="1"/>
</dbReference>
<evidence type="ECO:0000256" key="6">
    <source>
        <dbReference type="ARBA" id="ARBA00023242"/>
    </source>
</evidence>